<proteinExistence type="predicted"/>
<name>A0A0D2HVA7_9BACT</name>
<accession>A0A0D2HVA7</accession>
<evidence type="ECO:0000313" key="1">
    <source>
        <dbReference type="EMBL" id="KIX14353.1"/>
    </source>
</evidence>
<protein>
    <submittedName>
        <fullName evidence="1">Uncharacterized protein</fullName>
    </submittedName>
</protein>
<organism evidence="1 2">
    <name type="scientific">Dethiosulfatarculus sandiegensis</name>
    <dbReference type="NCBI Taxonomy" id="1429043"/>
    <lineage>
        <taxon>Bacteria</taxon>
        <taxon>Pseudomonadati</taxon>
        <taxon>Thermodesulfobacteriota</taxon>
        <taxon>Desulfarculia</taxon>
        <taxon>Desulfarculales</taxon>
        <taxon>Desulfarculaceae</taxon>
        <taxon>Dethiosulfatarculus</taxon>
    </lineage>
</organism>
<keyword evidence="2" id="KW-1185">Reference proteome</keyword>
<dbReference type="EMBL" id="AZAC01000011">
    <property type="protein sequence ID" value="KIX14353.1"/>
    <property type="molecule type" value="Genomic_DNA"/>
</dbReference>
<comment type="caution">
    <text evidence="1">The sequence shown here is derived from an EMBL/GenBank/DDBJ whole genome shotgun (WGS) entry which is preliminary data.</text>
</comment>
<evidence type="ECO:0000313" key="2">
    <source>
        <dbReference type="Proteomes" id="UP000032233"/>
    </source>
</evidence>
<reference evidence="1 2" key="1">
    <citation type="submission" date="2013-11" db="EMBL/GenBank/DDBJ databases">
        <title>Metagenomic analysis of a methanogenic consortium involved in long chain n-alkane degradation.</title>
        <authorList>
            <person name="Davidova I.A."/>
            <person name="Callaghan A.V."/>
            <person name="Wawrik B."/>
            <person name="Pruitt S."/>
            <person name="Marks C."/>
            <person name="Duncan K.E."/>
            <person name="Suflita J.M."/>
        </authorList>
    </citation>
    <scope>NUCLEOTIDE SEQUENCE [LARGE SCALE GENOMIC DNA]</scope>
    <source>
        <strain evidence="1 2">SPR</strain>
    </source>
</reference>
<dbReference type="InParanoid" id="A0A0D2HVA7"/>
<dbReference type="Proteomes" id="UP000032233">
    <property type="component" value="Unassembled WGS sequence"/>
</dbReference>
<gene>
    <name evidence="1" type="ORF">X474_08880</name>
</gene>
<dbReference type="AlphaFoldDB" id="A0A0D2HVA7"/>
<sequence length="29" mass="3000">MLSLVWPGIAWVSSSPGGLGVFEALIKAI</sequence>
<dbReference type="STRING" id="1429043.X474_08880"/>